<comment type="similarity">
    <text evidence="2">Belongs to the RseB family.</text>
</comment>
<dbReference type="InterPro" id="IPR033434">
    <property type="entry name" value="MucB/RseB_N"/>
</dbReference>
<keyword evidence="4" id="KW-0574">Periplasm</keyword>
<dbReference type="GO" id="GO:0032885">
    <property type="term" value="P:regulation of polysaccharide biosynthetic process"/>
    <property type="evidence" value="ECO:0007669"/>
    <property type="project" value="TreeGrafter"/>
</dbReference>
<feature type="signal peptide" evidence="5">
    <location>
        <begin position="1"/>
        <end position="23"/>
    </location>
</feature>
<keyword evidence="3 5" id="KW-0732">Signal</keyword>
<dbReference type="PANTHER" id="PTHR38782:SF1">
    <property type="entry name" value="SIGMA-E FACTOR REGULATORY PROTEIN RSEB"/>
    <property type="match status" value="1"/>
</dbReference>
<dbReference type="InterPro" id="IPR005588">
    <property type="entry name" value="MucB_RseB"/>
</dbReference>
<accession>A0A3A1Y667</accession>
<dbReference type="AlphaFoldDB" id="A0A3A1Y667"/>
<dbReference type="GO" id="GO:0030288">
    <property type="term" value="C:outer membrane-bounded periplasmic space"/>
    <property type="evidence" value="ECO:0007669"/>
    <property type="project" value="TreeGrafter"/>
</dbReference>
<dbReference type="Proteomes" id="UP000266258">
    <property type="component" value="Unassembled WGS sequence"/>
</dbReference>
<dbReference type="EMBL" id="NRJH01000057">
    <property type="protein sequence ID" value="RIY31687.1"/>
    <property type="molecule type" value="Genomic_DNA"/>
</dbReference>
<proteinExistence type="inferred from homology"/>
<evidence type="ECO:0000256" key="1">
    <source>
        <dbReference type="ARBA" id="ARBA00004418"/>
    </source>
</evidence>
<organism evidence="8 9">
    <name type="scientific">Psittacicella melopsittaci</name>
    <dbReference type="NCBI Taxonomy" id="2028576"/>
    <lineage>
        <taxon>Bacteria</taxon>
        <taxon>Pseudomonadati</taxon>
        <taxon>Pseudomonadota</taxon>
        <taxon>Gammaproteobacteria</taxon>
        <taxon>Pasteurellales</taxon>
        <taxon>Psittacicellaceae</taxon>
        <taxon>Psittacicella</taxon>
    </lineage>
</organism>
<evidence type="ECO:0000313" key="9">
    <source>
        <dbReference type="Proteomes" id="UP000266258"/>
    </source>
</evidence>
<dbReference type="PANTHER" id="PTHR38782">
    <property type="match status" value="1"/>
</dbReference>
<feature type="domain" description="MucB/RseB N-terminal" evidence="6">
    <location>
        <begin position="41"/>
        <end position="180"/>
    </location>
</feature>
<dbReference type="Pfam" id="PF17188">
    <property type="entry name" value="MucB_RseB_C"/>
    <property type="match status" value="1"/>
</dbReference>
<protein>
    <submittedName>
        <fullName evidence="8">Uncharacterized protein</fullName>
    </submittedName>
</protein>
<evidence type="ECO:0000259" key="7">
    <source>
        <dbReference type="Pfam" id="PF17188"/>
    </source>
</evidence>
<keyword evidence="9" id="KW-1185">Reference proteome</keyword>
<evidence type="ECO:0000256" key="3">
    <source>
        <dbReference type="ARBA" id="ARBA00022729"/>
    </source>
</evidence>
<evidence type="ECO:0000256" key="4">
    <source>
        <dbReference type="ARBA" id="ARBA00022764"/>
    </source>
</evidence>
<gene>
    <name evidence="8" type="ORF">CJP74_06710</name>
</gene>
<comment type="subcellular location">
    <subcellularLocation>
        <location evidence="1">Periplasm</location>
    </subcellularLocation>
</comment>
<feature type="domain" description="MucB/RseB C-terminal" evidence="7">
    <location>
        <begin position="241"/>
        <end position="339"/>
    </location>
</feature>
<dbReference type="GO" id="GO:0045152">
    <property type="term" value="F:antisigma factor binding"/>
    <property type="evidence" value="ECO:0007669"/>
    <property type="project" value="TreeGrafter"/>
</dbReference>
<sequence>MNMKKVLAYVAVSLLGFSSIAQAATDKKDNITPSQSAIKDLIEMSKQIKSLNYTLYFGVYNTTGYTAYRFNNYFVNDIRYAELSNLDGPVYNVYLKGDLIGNSSYALKGTTFNVLPNVFNANFSKLSQNYLMAKTGQARVADKEAVVYDITNKYSNLYSYRLAIDTTTKLPLKVDLLYRDLVSNSYTILNSFSTIYLELGMDQQSLAKIQNAVINTNSIFGSSVDQNLKNKFEQIVNIPFLPPGFTLKSNNEVSMVGNSLIANESTSNSNDKQLMLAQTYSDGLFSFTIYVSENEVNTNDHYYWQQGETTLYAEDYAKRKLIIVGQIPLSLAKGIINSVTVKNSQGNYSHPTGFGQQLNTQQ</sequence>
<feature type="chain" id="PRO_5017301697" evidence="5">
    <location>
        <begin position="24"/>
        <end position="362"/>
    </location>
</feature>
<evidence type="ECO:0000256" key="2">
    <source>
        <dbReference type="ARBA" id="ARBA00008150"/>
    </source>
</evidence>
<name>A0A3A1Y667_9GAMM</name>
<dbReference type="Gene3D" id="3.30.200.100">
    <property type="entry name" value="MucB/RseB, C-terminal domain"/>
    <property type="match status" value="1"/>
</dbReference>
<dbReference type="InterPro" id="IPR033436">
    <property type="entry name" value="MucB/RseB_C"/>
</dbReference>
<comment type="caution">
    <text evidence="8">The sequence shown here is derived from an EMBL/GenBank/DDBJ whole genome shotgun (WGS) entry which is preliminary data.</text>
</comment>
<evidence type="ECO:0000259" key="6">
    <source>
        <dbReference type="Pfam" id="PF03888"/>
    </source>
</evidence>
<dbReference type="Pfam" id="PF03888">
    <property type="entry name" value="MucB_RseB"/>
    <property type="match status" value="1"/>
</dbReference>
<dbReference type="OrthoDB" id="7067274at2"/>
<dbReference type="Gene3D" id="2.50.20.10">
    <property type="entry name" value="Lipoprotein localisation LolA/LolB/LppX"/>
    <property type="match status" value="1"/>
</dbReference>
<evidence type="ECO:0000256" key="5">
    <source>
        <dbReference type="SAM" id="SignalP"/>
    </source>
</evidence>
<reference evidence="8 9" key="1">
    <citation type="submission" date="2017-08" db="EMBL/GenBank/DDBJ databases">
        <title>Reclassification of Bisgaard taxon 37 and 44.</title>
        <authorList>
            <person name="Christensen H."/>
        </authorList>
    </citation>
    <scope>NUCLEOTIDE SEQUENCE [LARGE SCALE GENOMIC DNA]</scope>
    <source>
        <strain evidence="8 9">B96_4</strain>
    </source>
</reference>
<dbReference type="InterPro" id="IPR038484">
    <property type="entry name" value="MucB/RseB_C_sf"/>
</dbReference>
<evidence type="ECO:0000313" key="8">
    <source>
        <dbReference type="EMBL" id="RIY31687.1"/>
    </source>
</evidence>